<accession>A0ACA9L2A9</accession>
<keyword evidence="2" id="KW-1185">Reference proteome</keyword>
<organism evidence="1 2">
    <name type="scientific">Cetraspora pellucida</name>
    <dbReference type="NCBI Taxonomy" id="1433469"/>
    <lineage>
        <taxon>Eukaryota</taxon>
        <taxon>Fungi</taxon>
        <taxon>Fungi incertae sedis</taxon>
        <taxon>Mucoromycota</taxon>
        <taxon>Glomeromycotina</taxon>
        <taxon>Glomeromycetes</taxon>
        <taxon>Diversisporales</taxon>
        <taxon>Gigasporaceae</taxon>
        <taxon>Cetraspora</taxon>
    </lineage>
</organism>
<evidence type="ECO:0000313" key="1">
    <source>
        <dbReference type="EMBL" id="CAG8506669.1"/>
    </source>
</evidence>
<comment type="caution">
    <text evidence="1">The sequence shown here is derived from an EMBL/GenBank/DDBJ whole genome shotgun (WGS) entry which is preliminary data.</text>
</comment>
<reference evidence="1" key="1">
    <citation type="submission" date="2021-06" db="EMBL/GenBank/DDBJ databases">
        <authorList>
            <person name="Kallberg Y."/>
            <person name="Tangrot J."/>
            <person name="Rosling A."/>
        </authorList>
    </citation>
    <scope>NUCLEOTIDE SEQUENCE</scope>
    <source>
        <strain evidence="1">28 12/20/2015</strain>
    </source>
</reference>
<dbReference type="Proteomes" id="UP000789366">
    <property type="component" value="Unassembled WGS sequence"/>
</dbReference>
<proteinExistence type="predicted"/>
<sequence length="192" mass="22554">MEMAYQFLEQIPTLFNDHSQIPPRPPQLPPYPQYRRVKRVPPFYKKRTFWIYTGGGGFLLTVYYVNHLEVVPISNRRRFMDVTPKQEAKLAQQAYSEIMRRYHHNILPSWDHRTRFVRAVAQQIIRVSGMEDLKWEVHVIDSPEKNAFVLPGGKIFVFTGILPIVENQHGLAAVLGHEVSLKIEAEYYDNYI</sequence>
<gene>
    <name evidence="1" type="ORF">SPELUC_LOCUS3276</name>
</gene>
<protein>
    <submittedName>
        <fullName evidence="1">2635_t:CDS:1</fullName>
    </submittedName>
</protein>
<dbReference type="EMBL" id="CAJVPW010002449">
    <property type="protein sequence ID" value="CAG8506669.1"/>
    <property type="molecule type" value="Genomic_DNA"/>
</dbReference>
<evidence type="ECO:0000313" key="2">
    <source>
        <dbReference type="Proteomes" id="UP000789366"/>
    </source>
</evidence>
<name>A0ACA9L2A9_9GLOM</name>